<dbReference type="InterPro" id="IPR042184">
    <property type="entry name" value="YqeY/Aim41_N"/>
</dbReference>
<accession>X0SX94</accession>
<proteinExistence type="predicted"/>
<dbReference type="PANTHER" id="PTHR28055:SF1">
    <property type="entry name" value="ALTERED INHERITANCE OF MITOCHONDRIA PROTEIN 41, MITOCHONDRIAL"/>
    <property type="match status" value="1"/>
</dbReference>
<protein>
    <recommendedName>
        <fullName evidence="2">Asn/Gln amidotransferase domain-containing protein</fullName>
    </recommendedName>
</protein>
<evidence type="ECO:0000313" key="1">
    <source>
        <dbReference type="EMBL" id="GAF80517.1"/>
    </source>
</evidence>
<dbReference type="Gene3D" id="1.10.1510.10">
    <property type="entry name" value="Uncharacterised protein YqeY/AIM41 PF09424, N-terminal domain"/>
    <property type="match status" value="1"/>
</dbReference>
<dbReference type="InterPro" id="IPR003789">
    <property type="entry name" value="Asn/Gln_tRNA_amidoTrase-B-like"/>
</dbReference>
<dbReference type="PANTHER" id="PTHR28055">
    <property type="entry name" value="ALTERED INHERITANCE OF MITOCHONDRIA PROTEIN 41, MITOCHONDRIAL"/>
    <property type="match status" value="1"/>
</dbReference>
<dbReference type="AlphaFoldDB" id="X0SX94"/>
<dbReference type="SUPFAM" id="SSF89095">
    <property type="entry name" value="GatB/YqeY motif"/>
    <property type="match status" value="1"/>
</dbReference>
<gene>
    <name evidence="1" type="ORF">S01H1_06356</name>
</gene>
<dbReference type="EMBL" id="BARS01003287">
    <property type="protein sequence ID" value="GAF80517.1"/>
    <property type="molecule type" value="Genomic_DNA"/>
</dbReference>
<dbReference type="GO" id="GO:0016884">
    <property type="term" value="F:carbon-nitrogen ligase activity, with glutamine as amido-N-donor"/>
    <property type="evidence" value="ECO:0007669"/>
    <property type="project" value="InterPro"/>
</dbReference>
<reference evidence="1" key="1">
    <citation type="journal article" date="2014" name="Front. Microbiol.">
        <title>High frequency of phylogenetically diverse reductive dehalogenase-homologous genes in deep subseafloor sedimentary metagenomes.</title>
        <authorList>
            <person name="Kawai M."/>
            <person name="Futagami T."/>
            <person name="Toyoda A."/>
            <person name="Takaki Y."/>
            <person name="Nishi S."/>
            <person name="Hori S."/>
            <person name="Arai W."/>
            <person name="Tsubouchi T."/>
            <person name="Morono Y."/>
            <person name="Uchiyama I."/>
            <person name="Ito T."/>
            <person name="Fujiyama A."/>
            <person name="Inagaki F."/>
            <person name="Takami H."/>
        </authorList>
    </citation>
    <scope>NUCLEOTIDE SEQUENCE</scope>
    <source>
        <strain evidence="1">Expedition CK06-06</strain>
    </source>
</reference>
<evidence type="ECO:0008006" key="2">
    <source>
        <dbReference type="Google" id="ProtNLM"/>
    </source>
</evidence>
<comment type="caution">
    <text evidence="1">The sequence shown here is derived from an EMBL/GenBank/DDBJ whole genome shotgun (WGS) entry which is preliminary data.</text>
</comment>
<dbReference type="InterPro" id="IPR019004">
    <property type="entry name" value="YqeY/Aim41"/>
</dbReference>
<dbReference type="Pfam" id="PF09424">
    <property type="entry name" value="YqeY"/>
    <property type="match status" value="1"/>
</dbReference>
<name>X0SX94_9ZZZZ</name>
<sequence length="166" mass="18591">MGENGSAEYGWNQDMDISLHGKIKADLKVAMLNKDTDVRNAIRVVMGEYPKLTVPITLESGKKTFRVKKADEITDDDLLGIIRGLVKSEKTMLELQNKESSPYLELLESYLPRMATKEEVGAWITKNIDFSQFKSPMQAMGTIMKHFGKLADGNMVKGLLQEMSSS</sequence>
<organism evidence="1">
    <name type="scientific">marine sediment metagenome</name>
    <dbReference type="NCBI Taxonomy" id="412755"/>
    <lineage>
        <taxon>unclassified sequences</taxon>
        <taxon>metagenomes</taxon>
        <taxon>ecological metagenomes</taxon>
    </lineage>
</organism>